<dbReference type="Gene3D" id="2.130.10.10">
    <property type="entry name" value="YVTN repeat-like/Quinoprotein amine dehydrogenase"/>
    <property type="match status" value="1"/>
</dbReference>
<feature type="repeat" description="WD" evidence="3">
    <location>
        <begin position="278"/>
        <end position="308"/>
    </location>
</feature>
<accession>A0AAW0LAJ9</accession>
<evidence type="ECO:0000256" key="2">
    <source>
        <dbReference type="ARBA" id="ARBA00022737"/>
    </source>
</evidence>
<protein>
    <submittedName>
        <fullName evidence="4">Protein rae1</fullName>
    </submittedName>
</protein>
<organism evidence="4 5">
    <name type="scientific">Quercus suber</name>
    <name type="common">Cork oak</name>
    <dbReference type="NCBI Taxonomy" id="58331"/>
    <lineage>
        <taxon>Eukaryota</taxon>
        <taxon>Viridiplantae</taxon>
        <taxon>Streptophyta</taxon>
        <taxon>Embryophyta</taxon>
        <taxon>Tracheophyta</taxon>
        <taxon>Spermatophyta</taxon>
        <taxon>Magnoliopsida</taxon>
        <taxon>eudicotyledons</taxon>
        <taxon>Gunneridae</taxon>
        <taxon>Pentapetalae</taxon>
        <taxon>rosids</taxon>
        <taxon>fabids</taxon>
        <taxon>Fagales</taxon>
        <taxon>Fagaceae</taxon>
        <taxon>Quercus</taxon>
    </lineage>
</organism>
<comment type="caution">
    <text evidence="4">The sequence shown here is derived from an EMBL/GenBank/DDBJ whole genome shotgun (WGS) entry which is preliminary data.</text>
</comment>
<evidence type="ECO:0000313" key="4">
    <source>
        <dbReference type="EMBL" id="KAK7848185.1"/>
    </source>
</evidence>
<dbReference type="Proteomes" id="UP000237347">
    <property type="component" value="Unassembled WGS sequence"/>
</dbReference>
<feature type="repeat" description="WD" evidence="3">
    <location>
        <begin position="147"/>
        <end position="188"/>
    </location>
</feature>
<proteinExistence type="predicted"/>
<sequence>MIFKSSPSFHIDRSKLLAALKFIGFTVRKRPVRLRENSSNMLSLYTDQIAIASSSSVVSFICCIRSRTSDSMVPKANYLVATSWDNQMLGDNADHGAGLGSTPKASMYHDQLVLCSTWKHDGMTEFSRGCDKQVKMWPLSGNQPVTVAMHDGAVKDIAWIPEMNLLVTGSWDKTLRYWDTRQSNLMHTQQLSDRCYAFPMQHPLMVVGTTDRNLITEFKRITSPLKYQTRCVVAFPDQQRFLVGSIEVRVGVHHLYDSQPSQTFIFKCHRDGKDIYSVNSLNFHPVHHSFTTAGSDGGLNFWDKDSVF</sequence>
<reference evidence="4 5" key="1">
    <citation type="journal article" date="2018" name="Sci. Data">
        <title>The draft genome sequence of cork oak.</title>
        <authorList>
            <person name="Ramos A.M."/>
            <person name="Usie A."/>
            <person name="Barbosa P."/>
            <person name="Barros P.M."/>
            <person name="Capote T."/>
            <person name="Chaves I."/>
            <person name="Simoes F."/>
            <person name="Abreu I."/>
            <person name="Carrasquinho I."/>
            <person name="Faro C."/>
            <person name="Guimaraes J.B."/>
            <person name="Mendonca D."/>
            <person name="Nobrega F."/>
            <person name="Rodrigues L."/>
            <person name="Saibo N.J.M."/>
            <person name="Varela M.C."/>
            <person name="Egas C."/>
            <person name="Matos J."/>
            <person name="Miguel C.M."/>
            <person name="Oliveira M.M."/>
            <person name="Ricardo C.P."/>
            <person name="Goncalves S."/>
        </authorList>
    </citation>
    <scope>NUCLEOTIDE SEQUENCE [LARGE SCALE GENOMIC DNA]</scope>
    <source>
        <strain evidence="5">cv. HL8</strain>
    </source>
</reference>
<gene>
    <name evidence="4" type="primary">RAE1_5</name>
    <name evidence="4" type="ORF">CFP56_005410</name>
</gene>
<dbReference type="InterPro" id="IPR036322">
    <property type="entry name" value="WD40_repeat_dom_sf"/>
</dbReference>
<dbReference type="PROSITE" id="PS50294">
    <property type="entry name" value="WD_REPEATS_REGION"/>
    <property type="match status" value="1"/>
</dbReference>
<name>A0AAW0LAJ9_QUESU</name>
<keyword evidence="1 3" id="KW-0853">WD repeat</keyword>
<dbReference type="PROSITE" id="PS50082">
    <property type="entry name" value="WD_REPEATS_2"/>
    <property type="match status" value="2"/>
</dbReference>
<dbReference type="AlphaFoldDB" id="A0AAW0LAJ9"/>
<evidence type="ECO:0000313" key="5">
    <source>
        <dbReference type="Proteomes" id="UP000237347"/>
    </source>
</evidence>
<dbReference type="EMBL" id="PKMF04000130">
    <property type="protein sequence ID" value="KAK7848185.1"/>
    <property type="molecule type" value="Genomic_DNA"/>
</dbReference>
<keyword evidence="5" id="KW-1185">Reference proteome</keyword>
<keyword evidence="2" id="KW-0677">Repeat</keyword>
<dbReference type="SMART" id="SM00320">
    <property type="entry name" value="WD40"/>
    <property type="match status" value="3"/>
</dbReference>
<evidence type="ECO:0000256" key="3">
    <source>
        <dbReference type="PROSITE-ProRule" id="PRU00221"/>
    </source>
</evidence>
<dbReference type="InterPro" id="IPR015943">
    <property type="entry name" value="WD40/YVTN_repeat-like_dom_sf"/>
</dbReference>
<dbReference type="InterPro" id="IPR001680">
    <property type="entry name" value="WD40_rpt"/>
</dbReference>
<dbReference type="SUPFAM" id="SSF50978">
    <property type="entry name" value="WD40 repeat-like"/>
    <property type="match status" value="1"/>
</dbReference>
<dbReference type="PANTHER" id="PTHR10971">
    <property type="entry name" value="MRNA EXPORT FACTOR AND BUB3"/>
    <property type="match status" value="1"/>
</dbReference>
<evidence type="ECO:0000256" key="1">
    <source>
        <dbReference type="ARBA" id="ARBA00022574"/>
    </source>
</evidence>
<dbReference type="Pfam" id="PF00400">
    <property type="entry name" value="WD40"/>
    <property type="match status" value="2"/>
</dbReference>